<dbReference type="AlphaFoldDB" id="A0A166MJE3"/>
<organism evidence="2 3">
    <name type="scientific">Exidia glandulosa HHB12029</name>
    <dbReference type="NCBI Taxonomy" id="1314781"/>
    <lineage>
        <taxon>Eukaryota</taxon>
        <taxon>Fungi</taxon>
        <taxon>Dikarya</taxon>
        <taxon>Basidiomycota</taxon>
        <taxon>Agaricomycotina</taxon>
        <taxon>Agaricomycetes</taxon>
        <taxon>Auriculariales</taxon>
        <taxon>Exidiaceae</taxon>
        <taxon>Exidia</taxon>
    </lineage>
</organism>
<proteinExistence type="predicted"/>
<dbReference type="InParanoid" id="A0A166MJE3"/>
<dbReference type="EMBL" id="KV427129">
    <property type="protein sequence ID" value="KZV78097.1"/>
    <property type="molecule type" value="Genomic_DNA"/>
</dbReference>
<name>A0A166MJE3_EXIGL</name>
<evidence type="ECO:0000256" key="1">
    <source>
        <dbReference type="SAM" id="MobiDB-lite"/>
    </source>
</evidence>
<keyword evidence="3" id="KW-1185">Reference proteome</keyword>
<reference evidence="2 3" key="1">
    <citation type="journal article" date="2016" name="Mol. Biol. Evol.">
        <title>Comparative Genomics of Early-Diverging Mushroom-Forming Fungi Provides Insights into the Origins of Lignocellulose Decay Capabilities.</title>
        <authorList>
            <person name="Nagy L.G."/>
            <person name="Riley R."/>
            <person name="Tritt A."/>
            <person name="Adam C."/>
            <person name="Daum C."/>
            <person name="Floudas D."/>
            <person name="Sun H."/>
            <person name="Yadav J.S."/>
            <person name="Pangilinan J."/>
            <person name="Larsson K.H."/>
            <person name="Matsuura K."/>
            <person name="Barry K."/>
            <person name="Labutti K."/>
            <person name="Kuo R."/>
            <person name="Ohm R.A."/>
            <person name="Bhattacharya S.S."/>
            <person name="Shirouzu T."/>
            <person name="Yoshinaga Y."/>
            <person name="Martin F.M."/>
            <person name="Grigoriev I.V."/>
            <person name="Hibbett D.S."/>
        </authorList>
    </citation>
    <scope>NUCLEOTIDE SEQUENCE [LARGE SCALE GENOMIC DNA]</scope>
    <source>
        <strain evidence="2 3">HHB12029</strain>
    </source>
</reference>
<sequence length="256" mass="28520">MASKRFSTLKAANTDKTDPTPSLRALNDRHEAPPVRVQPMRAQCPKPRLQHRPAEPSAPQQHRQEDHKATEKGNPGHAPVATHEHELVAPPQSENNLPVSEGQGAATLHTSPTTTTTVTDNLTRESAVPEPQQATAAPPVPHVPGDGIIPTEEEVRSKLAILQPHQYDLTSNNEAFADWLRAFKDERQWPKIETALIAARCVPQVIGCLRADVHKWANSSDYDRFLIKCSWMRVFYVFETFTSDHPTTLDDVFDPT</sequence>
<accession>A0A166MJE3</accession>
<evidence type="ECO:0000313" key="3">
    <source>
        <dbReference type="Proteomes" id="UP000077266"/>
    </source>
</evidence>
<feature type="region of interest" description="Disordered" evidence="1">
    <location>
        <begin position="91"/>
        <end position="145"/>
    </location>
</feature>
<feature type="compositionally biased region" description="Basic and acidic residues" evidence="1">
    <location>
        <begin position="62"/>
        <end position="71"/>
    </location>
</feature>
<gene>
    <name evidence="2" type="ORF">EXIGLDRAFT_784303</name>
</gene>
<feature type="non-terminal residue" evidence="2">
    <location>
        <position position="256"/>
    </location>
</feature>
<feature type="region of interest" description="Disordered" evidence="1">
    <location>
        <begin position="1"/>
        <end position="79"/>
    </location>
</feature>
<protein>
    <submittedName>
        <fullName evidence="2">Uncharacterized protein</fullName>
    </submittedName>
</protein>
<feature type="compositionally biased region" description="Low complexity" evidence="1">
    <location>
        <begin position="107"/>
        <end position="121"/>
    </location>
</feature>
<dbReference type="Proteomes" id="UP000077266">
    <property type="component" value="Unassembled WGS sequence"/>
</dbReference>
<evidence type="ECO:0000313" key="2">
    <source>
        <dbReference type="EMBL" id="KZV78097.1"/>
    </source>
</evidence>